<evidence type="ECO:0000313" key="1">
    <source>
        <dbReference type="EMBL" id="KKL83907.1"/>
    </source>
</evidence>
<reference evidence="1" key="1">
    <citation type="journal article" date="2015" name="Nature">
        <title>Complex archaea that bridge the gap between prokaryotes and eukaryotes.</title>
        <authorList>
            <person name="Spang A."/>
            <person name="Saw J.H."/>
            <person name="Jorgensen S.L."/>
            <person name="Zaremba-Niedzwiedzka K."/>
            <person name="Martijn J."/>
            <person name="Lind A.E."/>
            <person name="van Eijk R."/>
            <person name="Schleper C."/>
            <person name="Guy L."/>
            <person name="Ettema T.J."/>
        </authorList>
    </citation>
    <scope>NUCLEOTIDE SEQUENCE</scope>
</reference>
<accession>A0A0F9I908</accession>
<comment type="caution">
    <text evidence="1">The sequence shown here is derived from an EMBL/GenBank/DDBJ whole genome shotgun (WGS) entry which is preliminary data.</text>
</comment>
<dbReference type="AlphaFoldDB" id="A0A0F9I908"/>
<organism evidence="1">
    <name type="scientific">marine sediment metagenome</name>
    <dbReference type="NCBI Taxonomy" id="412755"/>
    <lineage>
        <taxon>unclassified sequences</taxon>
        <taxon>metagenomes</taxon>
        <taxon>ecological metagenomes</taxon>
    </lineage>
</organism>
<sequence length="51" mass="5868">ALYREAVLLSAESEEKEKAQDLILKWEKIINELSAESEEKNKASKFKVENS</sequence>
<name>A0A0F9I908_9ZZZZ</name>
<protein>
    <submittedName>
        <fullName evidence="1">Uncharacterized protein</fullName>
    </submittedName>
</protein>
<feature type="non-terminal residue" evidence="1">
    <location>
        <position position="1"/>
    </location>
</feature>
<dbReference type="EMBL" id="LAZR01021850">
    <property type="protein sequence ID" value="KKL83907.1"/>
    <property type="molecule type" value="Genomic_DNA"/>
</dbReference>
<gene>
    <name evidence="1" type="ORF">LCGC14_1970070</name>
</gene>
<proteinExistence type="predicted"/>